<feature type="region of interest" description="Disordered" evidence="1">
    <location>
        <begin position="34"/>
        <end position="75"/>
    </location>
</feature>
<sequence>MSIVDITGILFGLGAIVGAIVLIMRLRRRDRTTKFAPMDHPEPGKPSFSVAKADQQKGATQTDRGDFVVGGGESP</sequence>
<evidence type="ECO:0000256" key="1">
    <source>
        <dbReference type="SAM" id="MobiDB-lite"/>
    </source>
</evidence>
<dbReference type="KEGG" id="sna:Snas_5529"/>
<keyword evidence="2" id="KW-1133">Transmembrane helix</keyword>
<dbReference type="AlphaFoldDB" id="D3PW39"/>
<dbReference type="STRING" id="446470.Snas_5529"/>
<keyword evidence="2" id="KW-0812">Transmembrane</keyword>
<reference evidence="3 4" key="1">
    <citation type="journal article" date="2009" name="Stand. Genomic Sci.">
        <title>Complete genome sequence of Stackebrandtia nassauensis type strain (LLR-40K-21).</title>
        <authorList>
            <person name="Munk C."/>
            <person name="Lapidus A."/>
            <person name="Copeland A."/>
            <person name="Jando M."/>
            <person name="Mayilraj S."/>
            <person name="Glavina Del Rio T."/>
            <person name="Nolan M."/>
            <person name="Chen F."/>
            <person name="Lucas S."/>
            <person name="Tice H."/>
            <person name="Cheng J.F."/>
            <person name="Han C."/>
            <person name="Detter J.C."/>
            <person name="Bruce D."/>
            <person name="Goodwin L."/>
            <person name="Chain P."/>
            <person name="Pitluck S."/>
            <person name="Goker M."/>
            <person name="Ovchinikova G."/>
            <person name="Pati A."/>
            <person name="Ivanova N."/>
            <person name="Mavromatis K."/>
            <person name="Chen A."/>
            <person name="Palaniappan K."/>
            <person name="Land M."/>
            <person name="Hauser L."/>
            <person name="Chang Y.J."/>
            <person name="Jeffries C.D."/>
            <person name="Bristow J."/>
            <person name="Eisen J.A."/>
            <person name="Markowitz V."/>
            <person name="Hugenholtz P."/>
            <person name="Kyrpides N.C."/>
            <person name="Klenk H.P."/>
        </authorList>
    </citation>
    <scope>NUCLEOTIDE SEQUENCE [LARGE SCALE GENOMIC DNA]</scope>
    <source>
        <strain evidence="4">DSM 44728 / CIP 108903 / NRRL B-16338 / NBRC 102104 / LLR-40K-21</strain>
    </source>
</reference>
<evidence type="ECO:0000313" key="3">
    <source>
        <dbReference type="EMBL" id="ADD45160.1"/>
    </source>
</evidence>
<proteinExistence type="predicted"/>
<protein>
    <submittedName>
        <fullName evidence="3">Uncharacterized protein</fullName>
    </submittedName>
</protein>
<evidence type="ECO:0000256" key="2">
    <source>
        <dbReference type="SAM" id="Phobius"/>
    </source>
</evidence>
<name>D3PW39_STANL</name>
<dbReference type="EMBL" id="CP001778">
    <property type="protein sequence ID" value="ADD45160.1"/>
    <property type="molecule type" value="Genomic_DNA"/>
</dbReference>
<dbReference type="Proteomes" id="UP000000844">
    <property type="component" value="Chromosome"/>
</dbReference>
<keyword evidence="4" id="KW-1185">Reference proteome</keyword>
<keyword evidence="2" id="KW-0472">Membrane</keyword>
<dbReference type="RefSeq" id="WP_013020731.1">
    <property type="nucleotide sequence ID" value="NC_013947.1"/>
</dbReference>
<feature type="transmembrane region" description="Helical" evidence="2">
    <location>
        <begin position="6"/>
        <end position="24"/>
    </location>
</feature>
<organism evidence="3 4">
    <name type="scientific">Stackebrandtia nassauensis (strain DSM 44728 / CIP 108903 / NRRL B-16338 / NBRC 102104 / LLR-40K-21)</name>
    <dbReference type="NCBI Taxonomy" id="446470"/>
    <lineage>
        <taxon>Bacteria</taxon>
        <taxon>Bacillati</taxon>
        <taxon>Actinomycetota</taxon>
        <taxon>Actinomycetes</taxon>
        <taxon>Glycomycetales</taxon>
        <taxon>Glycomycetaceae</taxon>
        <taxon>Stackebrandtia</taxon>
    </lineage>
</organism>
<dbReference type="HOGENOM" id="CLU_2669289_0_0_11"/>
<gene>
    <name evidence="3" type="ordered locus">Snas_5529</name>
</gene>
<evidence type="ECO:0000313" key="4">
    <source>
        <dbReference type="Proteomes" id="UP000000844"/>
    </source>
</evidence>
<accession>D3PW39</accession>